<keyword evidence="6 8" id="KW-0863">Zinc-finger</keyword>
<sequence>MERPRHLKYLNEFRTTQCPLFLEQQCHNHRPYTCFYWHFPNQKRRRPIKKIDGTFNYNPDVYCDKYDENSGTCPDGDDCPYAHRNAGDTERRYHPRYFKTGNCIYETTETGACVKNGLHCAFAHGPDDLRLPVYDIREVQDASSSKVTVNLPASLEKERVLSEDPTWNDMLHVMARYKTESCRKPPRMCRQGYSCPYYHNGKDKRRMPERYFYRSTPCPAVRPADEWLDSALCDAGDACTFCHTRTEQQFHPEIYKSTKCNDVLNSGYCPRGPFCAFAHADSEMTLGRTFLQSAAAAAAAAAATSGLSTSSPRQHDASPVSSSTSASSSGVFSPGIRPAVPTITSLQASHTYPTGGHKLRIRHRSGGTAGSADGGGFGGATFDLQETTPPPSAVTVTGASAPPTQPSMLPHFPLFSPLIGGFGRGTFSTTNRTTATGGAATTSTAPTASATTQQQGSTTRRKVSVDANKFPRMRLESCGSLLETYARGFTTSLSSSSSSLANQQPGQQQQQQRTGGVRSLGKCSPQPVTPSSSSSISSSMPTAFKGLSPWWASGELSDRQQQQHPLHHPDNEYLNSLVTEELRTQLTVSTSPEESHQQQLIKDFTQSPLSCLLRQMQLSNQQAMTGATSTPTGAKRGSGLFDDDPLGVVNASPLASPRGVPTLPPPSQQPSTPVAVAAATTTATSVAGCSTSAPVCIPSNGGSRGDLEAFDFPCSCGCCCRGQGGGGQDSAFNSGGTPTVICEFGAVGSTSLHSMTSEGQDSALALSEAKDDATPDMPLLHDAPGTFGSMFLANVYQAQSLLPSHPASTTTSTTTVAAAAGTVTTTATTSGLSDVDKANTFSLSNTQSPVLLHSSPFNATTAPDLERLALRQELEETRCKLNASLQDLEALRCECAEQTQQTLGLQLVVRQIVMILFNHLVEVRRWQEKAPPTPPSTTATGTTTSSSARDASLTFLNDLLRVLLCDPTVRSALSSDGVTSSTSTSTAAPAASVAKRPSSLRRKSCSNPPGSWSAGGVLEDLEEEDQSRLSSMEDNTSFEDDLRLALFSSSHHHRQHHHQHAIEHSSSVGNINNNGNSNILNP</sequence>
<evidence type="ECO:0000313" key="13">
    <source>
        <dbReference type="Proteomes" id="UP001651158"/>
    </source>
</evidence>
<proteinExistence type="inferred from homology"/>
<dbReference type="PANTHER" id="PTHR14493">
    <property type="entry name" value="UNKEMPT FAMILY MEMBER"/>
    <property type="match status" value="1"/>
</dbReference>
<evidence type="ECO:0000256" key="7">
    <source>
        <dbReference type="ARBA" id="ARBA00022833"/>
    </source>
</evidence>
<gene>
    <name evidence="12" type="ORF">TcWFU_001812</name>
</gene>
<dbReference type="InterPro" id="IPR045234">
    <property type="entry name" value="Unkempt-like"/>
</dbReference>
<dbReference type="InterPro" id="IPR000571">
    <property type="entry name" value="Znf_CCCH"/>
</dbReference>
<evidence type="ECO:0000256" key="3">
    <source>
        <dbReference type="ARBA" id="ARBA00022490"/>
    </source>
</evidence>
<name>A0ABR4QA56_9CEST</name>
<keyword evidence="9" id="KW-0175">Coiled coil</keyword>
<feature type="compositionally biased region" description="Low complexity" evidence="10">
    <location>
        <begin position="428"/>
        <end position="458"/>
    </location>
</feature>
<evidence type="ECO:0000259" key="11">
    <source>
        <dbReference type="PROSITE" id="PS50103"/>
    </source>
</evidence>
<feature type="compositionally biased region" description="Low complexity" evidence="10">
    <location>
        <begin position="492"/>
        <end position="512"/>
    </location>
</feature>
<dbReference type="SMART" id="SM00356">
    <property type="entry name" value="ZnF_C3H1"/>
    <property type="match status" value="5"/>
</dbReference>
<feature type="region of interest" description="Disordered" evidence="10">
    <location>
        <begin position="428"/>
        <end position="468"/>
    </location>
</feature>
<keyword evidence="5" id="KW-0677">Repeat</keyword>
<dbReference type="Pfam" id="PF18384">
    <property type="entry name" value="zf_CCCH_5"/>
    <property type="match status" value="1"/>
</dbReference>
<dbReference type="InterPro" id="IPR057296">
    <property type="entry name" value="UNK_Znf_5"/>
</dbReference>
<feature type="zinc finger region" description="C3H1-type" evidence="8">
    <location>
        <begin position="254"/>
        <end position="282"/>
    </location>
</feature>
<feature type="compositionally biased region" description="Basic residues" evidence="10">
    <location>
        <begin position="1050"/>
        <end position="1059"/>
    </location>
</feature>
<dbReference type="Pfam" id="PF23261">
    <property type="entry name" value="zf-CCCH_11"/>
    <property type="match status" value="1"/>
</dbReference>
<feature type="region of interest" description="Disordered" evidence="10">
    <location>
        <begin position="1050"/>
        <end position="1082"/>
    </location>
</feature>
<evidence type="ECO:0000256" key="6">
    <source>
        <dbReference type="ARBA" id="ARBA00022771"/>
    </source>
</evidence>
<organism evidence="12 13">
    <name type="scientific">Taenia crassiceps</name>
    <dbReference type="NCBI Taxonomy" id="6207"/>
    <lineage>
        <taxon>Eukaryota</taxon>
        <taxon>Metazoa</taxon>
        <taxon>Spiralia</taxon>
        <taxon>Lophotrochozoa</taxon>
        <taxon>Platyhelminthes</taxon>
        <taxon>Cestoda</taxon>
        <taxon>Eucestoda</taxon>
        <taxon>Cyclophyllidea</taxon>
        <taxon>Taeniidae</taxon>
        <taxon>Taenia</taxon>
    </lineage>
</organism>
<evidence type="ECO:0000256" key="9">
    <source>
        <dbReference type="SAM" id="Coils"/>
    </source>
</evidence>
<feature type="region of interest" description="Disordered" evidence="10">
    <location>
        <begin position="972"/>
        <end position="1034"/>
    </location>
</feature>
<dbReference type="PROSITE" id="PS50103">
    <property type="entry name" value="ZF_C3H1"/>
    <property type="match status" value="2"/>
</dbReference>
<dbReference type="InterPro" id="IPR040594">
    <property type="entry name" value="UNK_Znf_1"/>
</dbReference>
<feature type="domain" description="C3H1-type" evidence="11">
    <location>
        <begin position="254"/>
        <end position="282"/>
    </location>
</feature>
<dbReference type="InterPro" id="IPR036855">
    <property type="entry name" value="Znf_CCCH_sf"/>
</dbReference>
<evidence type="ECO:0000256" key="1">
    <source>
        <dbReference type="ARBA" id="ARBA00004496"/>
    </source>
</evidence>
<feature type="compositionally biased region" description="Low complexity" evidence="10">
    <location>
        <begin position="972"/>
        <end position="997"/>
    </location>
</feature>
<dbReference type="Pfam" id="PF00642">
    <property type="entry name" value="zf-CCCH"/>
    <property type="match status" value="1"/>
</dbReference>
<feature type="region of interest" description="Disordered" evidence="10">
    <location>
        <begin position="654"/>
        <end position="673"/>
    </location>
</feature>
<dbReference type="Gene3D" id="3.30.1370.210">
    <property type="match status" value="1"/>
</dbReference>
<dbReference type="Gene3D" id="4.10.1000.10">
    <property type="entry name" value="Zinc finger, CCCH-type"/>
    <property type="match status" value="1"/>
</dbReference>
<feature type="compositionally biased region" description="Low complexity" evidence="10">
    <location>
        <begin position="317"/>
        <end position="333"/>
    </location>
</feature>
<comment type="subcellular location">
    <subcellularLocation>
        <location evidence="1">Cytoplasm</location>
    </subcellularLocation>
</comment>
<feature type="domain" description="C3H1-type" evidence="11">
    <location>
        <begin position="57"/>
        <end position="86"/>
    </location>
</feature>
<keyword evidence="3" id="KW-0963">Cytoplasm</keyword>
<accession>A0ABR4QA56</accession>
<dbReference type="InterPro" id="IPR057295">
    <property type="entry name" value="UNK_Znf_4"/>
</dbReference>
<keyword evidence="4 8" id="KW-0479">Metal-binding</keyword>
<evidence type="ECO:0000256" key="8">
    <source>
        <dbReference type="PROSITE-ProRule" id="PRU00723"/>
    </source>
</evidence>
<feature type="compositionally biased region" description="Low complexity" evidence="10">
    <location>
        <begin position="1064"/>
        <end position="1082"/>
    </location>
</feature>
<keyword evidence="13" id="KW-1185">Reference proteome</keyword>
<dbReference type="Proteomes" id="UP001651158">
    <property type="component" value="Unassembled WGS sequence"/>
</dbReference>
<protein>
    <recommendedName>
        <fullName evidence="11">C3H1-type domain-containing protein</fullName>
    </recommendedName>
</protein>
<feature type="region of interest" description="Disordered" evidence="10">
    <location>
        <begin position="306"/>
        <end position="333"/>
    </location>
</feature>
<feature type="compositionally biased region" description="Low complexity" evidence="10">
    <location>
        <begin position="936"/>
        <end position="947"/>
    </location>
</feature>
<evidence type="ECO:0000256" key="10">
    <source>
        <dbReference type="SAM" id="MobiDB-lite"/>
    </source>
</evidence>
<feature type="region of interest" description="Disordered" evidence="10">
    <location>
        <begin position="492"/>
        <end position="540"/>
    </location>
</feature>
<dbReference type="PANTHER" id="PTHR14493:SF50">
    <property type="entry name" value="RING FINGER PROTEIN UNKEMPT"/>
    <property type="match status" value="1"/>
</dbReference>
<comment type="caution">
    <text evidence="12">The sequence shown here is derived from an EMBL/GenBank/DDBJ whole genome shotgun (WGS) entry which is preliminary data.</text>
</comment>
<feature type="region of interest" description="Disordered" evidence="10">
    <location>
        <begin position="928"/>
        <end position="947"/>
    </location>
</feature>
<reference evidence="12 13" key="1">
    <citation type="journal article" date="2022" name="Front. Cell. Infect. Microbiol.">
        <title>The Genomes of Two Strains of Taenia crassiceps the Animal Model for the Study of Human Cysticercosis.</title>
        <authorList>
            <person name="Bobes R.J."/>
            <person name="Estrada K."/>
            <person name="Rios-Valencia D.G."/>
            <person name="Calderon-Gallegos A."/>
            <person name="de la Torre P."/>
            <person name="Carrero J.C."/>
            <person name="Sanchez-Flores A."/>
            <person name="Laclette J.P."/>
        </authorList>
    </citation>
    <scope>NUCLEOTIDE SEQUENCE [LARGE SCALE GENOMIC DNA]</scope>
    <source>
        <strain evidence="12">WFUcys</strain>
    </source>
</reference>
<dbReference type="Pfam" id="PF25427">
    <property type="entry name" value="zf-CCCH_UNK"/>
    <property type="match status" value="1"/>
</dbReference>
<dbReference type="EMBL" id="JAKROA010000005">
    <property type="protein sequence ID" value="KAL5106608.1"/>
    <property type="molecule type" value="Genomic_DNA"/>
</dbReference>
<dbReference type="Pfam" id="PF23035">
    <property type="entry name" value="zf-CCCH_UNK-like_4th"/>
    <property type="match status" value="1"/>
</dbReference>
<dbReference type="SUPFAM" id="SSF90229">
    <property type="entry name" value="CCCH zinc finger"/>
    <property type="match status" value="1"/>
</dbReference>
<comment type="similarity">
    <text evidence="2">Belongs to the unkempt family.</text>
</comment>
<evidence type="ECO:0000256" key="4">
    <source>
        <dbReference type="ARBA" id="ARBA00022723"/>
    </source>
</evidence>
<keyword evidence="7 8" id="KW-0862">Zinc</keyword>
<evidence type="ECO:0000256" key="5">
    <source>
        <dbReference type="ARBA" id="ARBA00022737"/>
    </source>
</evidence>
<feature type="zinc finger region" description="C3H1-type" evidence="8">
    <location>
        <begin position="57"/>
        <end position="86"/>
    </location>
</feature>
<evidence type="ECO:0000313" key="12">
    <source>
        <dbReference type="EMBL" id="KAL5106608.1"/>
    </source>
</evidence>
<feature type="coiled-coil region" evidence="9">
    <location>
        <begin position="874"/>
        <end position="901"/>
    </location>
</feature>
<evidence type="ECO:0000256" key="2">
    <source>
        <dbReference type="ARBA" id="ARBA00008808"/>
    </source>
</evidence>